<name>A0A022QGH1_ERYGU</name>
<evidence type="ECO:0000313" key="4">
    <source>
        <dbReference type="Proteomes" id="UP000030748"/>
    </source>
</evidence>
<dbReference type="STRING" id="4155.A0A022QGH1"/>
<dbReference type="EMBL" id="KI631506">
    <property type="protein sequence ID" value="EYU27031.1"/>
    <property type="molecule type" value="Genomic_DNA"/>
</dbReference>
<sequence>MIVSYQFHRSKPTLNFTSLLFLDIVKGKEVYKSYRFVDVRDVANAHITAFENPSASGRYILVGAMLSHSATQQILHKLYPSIDVPLAETEEPTYEVSKKRAEGLGINFMPMEVSIEDTVESLKERNFLTI</sequence>
<dbReference type="SUPFAM" id="SSF51735">
    <property type="entry name" value="NAD(P)-binding Rossmann-fold domains"/>
    <property type="match status" value="1"/>
</dbReference>
<dbReference type="InterPro" id="IPR050425">
    <property type="entry name" value="NAD(P)_dehydrat-like"/>
</dbReference>
<accession>A0A022QGH1</accession>
<dbReference type="Gene3D" id="3.40.50.720">
    <property type="entry name" value="NAD(P)-binding Rossmann-like Domain"/>
    <property type="match status" value="1"/>
</dbReference>
<reference evidence="3 4" key="1">
    <citation type="journal article" date="2013" name="Proc. Natl. Acad. Sci. U.S.A.">
        <title>Fine-scale variation in meiotic recombination in Mimulus inferred from population shotgun sequencing.</title>
        <authorList>
            <person name="Hellsten U."/>
            <person name="Wright K.M."/>
            <person name="Jenkins J."/>
            <person name="Shu S."/>
            <person name="Yuan Y."/>
            <person name="Wessler S.R."/>
            <person name="Schmutz J."/>
            <person name="Willis J.H."/>
            <person name="Rokhsar D.S."/>
        </authorList>
    </citation>
    <scope>NUCLEOTIDE SEQUENCE [LARGE SCALE GENOMIC DNA]</scope>
    <source>
        <strain evidence="4">cv. DUN x IM62</strain>
    </source>
</reference>
<gene>
    <name evidence="3" type="ORF">MIMGU_mgv1a021362mg</name>
</gene>
<proteinExistence type="predicted"/>
<keyword evidence="1" id="KW-0521">NADP</keyword>
<keyword evidence="4" id="KW-1185">Reference proteome</keyword>
<protein>
    <submittedName>
        <fullName evidence="3">Uncharacterized protein</fullName>
    </submittedName>
</protein>
<dbReference type="PANTHER" id="PTHR10366:SF852">
    <property type="entry name" value="CINNAMOYL-COA REDUCTASE CAD2"/>
    <property type="match status" value="1"/>
</dbReference>
<dbReference type="eggNOG" id="KOG1502">
    <property type="taxonomic scope" value="Eukaryota"/>
</dbReference>
<dbReference type="InterPro" id="IPR036291">
    <property type="entry name" value="NAD(P)-bd_dom_sf"/>
</dbReference>
<dbReference type="Proteomes" id="UP000030748">
    <property type="component" value="Unassembled WGS sequence"/>
</dbReference>
<evidence type="ECO:0000256" key="2">
    <source>
        <dbReference type="ARBA" id="ARBA00023002"/>
    </source>
</evidence>
<dbReference type="AlphaFoldDB" id="A0A022QGH1"/>
<evidence type="ECO:0000256" key="1">
    <source>
        <dbReference type="ARBA" id="ARBA00022857"/>
    </source>
</evidence>
<organism evidence="3 4">
    <name type="scientific">Erythranthe guttata</name>
    <name type="common">Yellow monkey flower</name>
    <name type="synonym">Mimulus guttatus</name>
    <dbReference type="NCBI Taxonomy" id="4155"/>
    <lineage>
        <taxon>Eukaryota</taxon>
        <taxon>Viridiplantae</taxon>
        <taxon>Streptophyta</taxon>
        <taxon>Embryophyta</taxon>
        <taxon>Tracheophyta</taxon>
        <taxon>Spermatophyta</taxon>
        <taxon>Magnoliopsida</taxon>
        <taxon>eudicotyledons</taxon>
        <taxon>Gunneridae</taxon>
        <taxon>Pentapetalae</taxon>
        <taxon>asterids</taxon>
        <taxon>lamiids</taxon>
        <taxon>Lamiales</taxon>
        <taxon>Phrymaceae</taxon>
        <taxon>Erythranthe</taxon>
    </lineage>
</organism>
<dbReference type="GO" id="GO:0016491">
    <property type="term" value="F:oxidoreductase activity"/>
    <property type="evidence" value="ECO:0007669"/>
    <property type="project" value="UniProtKB-KW"/>
</dbReference>
<evidence type="ECO:0000313" key="3">
    <source>
        <dbReference type="EMBL" id="EYU27031.1"/>
    </source>
</evidence>
<dbReference type="PANTHER" id="PTHR10366">
    <property type="entry name" value="NAD DEPENDENT EPIMERASE/DEHYDRATASE"/>
    <property type="match status" value="1"/>
</dbReference>
<keyword evidence="2" id="KW-0560">Oxidoreductase</keyword>